<dbReference type="AlphaFoldDB" id="A0AAV2YY94"/>
<dbReference type="SMART" id="SM00298">
    <property type="entry name" value="CHROMO"/>
    <property type="match status" value="2"/>
</dbReference>
<dbReference type="Pfam" id="PF00385">
    <property type="entry name" value="Chromo"/>
    <property type="match status" value="2"/>
</dbReference>
<dbReference type="SUPFAM" id="SSF54160">
    <property type="entry name" value="Chromo domain-like"/>
    <property type="match status" value="2"/>
</dbReference>
<proteinExistence type="predicted"/>
<evidence type="ECO:0000256" key="2">
    <source>
        <dbReference type="ARBA" id="ARBA00023242"/>
    </source>
</evidence>
<dbReference type="InterPro" id="IPR000953">
    <property type="entry name" value="Chromo/chromo_shadow_dom"/>
</dbReference>
<evidence type="ECO:0000259" key="4">
    <source>
        <dbReference type="PROSITE" id="PS50013"/>
    </source>
</evidence>
<keyword evidence="2" id="KW-0539">Nucleus</keyword>
<feature type="domain" description="Chromo" evidence="4">
    <location>
        <begin position="324"/>
        <end position="388"/>
    </location>
</feature>
<comment type="caution">
    <text evidence="5">The sequence shown here is derived from an EMBL/GenBank/DDBJ whole genome shotgun (WGS) entry which is preliminary data.</text>
</comment>
<dbReference type="PROSITE" id="PS50013">
    <property type="entry name" value="CHROMO_2"/>
    <property type="match status" value="2"/>
</dbReference>
<evidence type="ECO:0000256" key="1">
    <source>
        <dbReference type="ARBA" id="ARBA00004123"/>
    </source>
</evidence>
<accession>A0AAV2YY94</accession>
<dbReference type="InterPro" id="IPR016197">
    <property type="entry name" value="Chromo-like_dom_sf"/>
</dbReference>
<dbReference type="Proteomes" id="UP001146120">
    <property type="component" value="Unassembled WGS sequence"/>
</dbReference>
<dbReference type="InterPro" id="IPR023780">
    <property type="entry name" value="Chromo_domain"/>
</dbReference>
<dbReference type="Gene3D" id="2.40.50.40">
    <property type="match status" value="2"/>
</dbReference>
<feature type="compositionally biased region" description="Low complexity" evidence="3">
    <location>
        <begin position="203"/>
        <end position="217"/>
    </location>
</feature>
<dbReference type="InterPro" id="IPR051219">
    <property type="entry name" value="Heterochromatin_chromo-domain"/>
</dbReference>
<dbReference type="PROSITE" id="PS00598">
    <property type="entry name" value="CHROMO_1"/>
    <property type="match status" value="1"/>
</dbReference>
<sequence>MNLQQSFVLMDRALVTLCSELPESLGLYNTEKDRLTISAMRQVPLLEKVRENTRKHMILKDWMRSYEPKEDQPLGADINMKALRDIVEKERKERKRMIREMNKGLESSDKHDKEKSKEREEHREQRREKKKKAREEKSNGTAKARESESKSAKSKNALEKKRKRDAGSRKVPATKDKRKHKKDKVVDLQSSDSEDDLADLVSESELSISSSTSSSSESESDDEDPGSSRKKRRTRSGTNLPPMSEVLSADEEDDDEPNELFDMNDEDVYEVEKILEKKKGRYGEPDMYHIKWVGYKETTWEPASNVTKDLIEEFEGQPVRQGEYSIEDILDRRSIKKNKKSRIKEYEYFVKWAGYDSSYNTWEPADNLPHNLRRKFDSKYEARKRNTS</sequence>
<gene>
    <name evidence="5" type="ORF">N0F65_005197</name>
</gene>
<dbReference type="PANTHER" id="PTHR22812">
    <property type="entry name" value="CHROMOBOX PROTEIN"/>
    <property type="match status" value="1"/>
</dbReference>
<organism evidence="5 6">
    <name type="scientific">Lagenidium giganteum</name>
    <dbReference type="NCBI Taxonomy" id="4803"/>
    <lineage>
        <taxon>Eukaryota</taxon>
        <taxon>Sar</taxon>
        <taxon>Stramenopiles</taxon>
        <taxon>Oomycota</taxon>
        <taxon>Peronosporomycetes</taxon>
        <taxon>Pythiales</taxon>
        <taxon>Pythiaceae</taxon>
    </lineage>
</organism>
<dbReference type="EMBL" id="DAKRPA010000085">
    <property type="protein sequence ID" value="DAZ99346.1"/>
    <property type="molecule type" value="Genomic_DNA"/>
</dbReference>
<name>A0AAV2YY94_9STRA</name>
<comment type="subcellular location">
    <subcellularLocation>
        <location evidence="1">Nucleus</location>
    </subcellularLocation>
</comment>
<evidence type="ECO:0000256" key="3">
    <source>
        <dbReference type="SAM" id="MobiDB-lite"/>
    </source>
</evidence>
<dbReference type="CDD" id="cd00024">
    <property type="entry name" value="CD_CSD"/>
    <property type="match status" value="2"/>
</dbReference>
<evidence type="ECO:0000313" key="6">
    <source>
        <dbReference type="Proteomes" id="UP001146120"/>
    </source>
</evidence>
<reference evidence="5" key="2">
    <citation type="journal article" date="2023" name="Microbiol Resour">
        <title>Decontamination and Annotation of the Draft Genome Sequence of the Oomycete Lagenidium giganteum ARSEF 373.</title>
        <authorList>
            <person name="Morgan W.R."/>
            <person name="Tartar A."/>
        </authorList>
    </citation>
    <scope>NUCLEOTIDE SEQUENCE</scope>
    <source>
        <strain evidence="5">ARSEF 373</strain>
    </source>
</reference>
<dbReference type="GO" id="GO:0005634">
    <property type="term" value="C:nucleus"/>
    <property type="evidence" value="ECO:0007669"/>
    <property type="project" value="UniProtKB-SubCell"/>
</dbReference>
<dbReference type="InterPro" id="IPR023779">
    <property type="entry name" value="Chromodomain_CS"/>
</dbReference>
<evidence type="ECO:0000313" key="5">
    <source>
        <dbReference type="EMBL" id="DAZ99346.1"/>
    </source>
</evidence>
<protein>
    <recommendedName>
        <fullName evidence="4">Chromo domain-containing protein</fullName>
    </recommendedName>
</protein>
<feature type="region of interest" description="Disordered" evidence="3">
    <location>
        <begin position="99"/>
        <end position="265"/>
    </location>
</feature>
<feature type="compositionally biased region" description="Basic and acidic residues" evidence="3">
    <location>
        <begin position="99"/>
        <end position="159"/>
    </location>
</feature>
<feature type="domain" description="Chromo" evidence="4">
    <location>
        <begin position="269"/>
        <end position="306"/>
    </location>
</feature>
<reference evidence="5" key="1">
    <citation type="submission" date="2022-11" db="EMBL/GenBank/DDBJ databases">
        <authorList>
            <person name="Morgan W.R."/>
            <person name="Tartar A."/>
        </authorList>
    </citation>
    <scope>NUCLEOTIDE SEQUENCE</scope>
    <source>
        <strain evidence="5">ARSEF 373</strain>
    </source>
</reference>
<feature type="compositionally biased region" description="Acidic residues" evidence="3">
    <location>
        <begin position="248"/>
        <end position="265"/>
    </location>
</feature>
<keyword evidence="6" id="KW-1185">Reference proteome</keyword>